<dbReference type="InterPro" id="IPR025441">
    <property type="entry name" value="DUF4181"/>
</dbReference>
<evidence type="ECO:0000313" key="2">
    <source>
        <dbReference type="EMBL" id="GGH71391.1"/>
    </source>
</evidence>
<evidence type="ECO:0008006" key="4">
    <source>
        <dbReference type="Google" id="ProtNLM"/>
    </source>
</evidence>
<protein>
    <recommendedName>
        <fullName evidence="4">DUF4181 domain-containing protein</fullName>
    </recommendedName>
</protein>
<accession>A0ABQ1ZMA5</accession>
<keyword evidence="1" id="KW-1133">Transmembrane helix</keyword>
<name>A0ABQ1ZMA5_9BACL</name>
<sequence>MFLPLVVFLGFYLGLSYVLKRFLVKGVLQRIVHPVGRRIEVWGSIGLTVAGMVILFILYNTTGWEDIQAIIWFFAGYLSLQTGFRALLEWKYLKGSNQYLMSLIQLAFCLIYVAIWSVVA</sequence>
<feature type="transmembrane region" description="Helical" evidence="1">
    <location>
        <begin position="39"/>
        <end position="58"/>
    </location>
</feature>
<comment type="caution">
    <text evidence="2">The sequence shown here is derived from an EMBL/GenBank/DDBJ whole genome shotgun (WGS) entry which is preliminary data.</text>
</comment>
<keyword evidence="3" id="KW-1185">Reference proteome</keyword>
<feature type="transmembrane region" description="Helical" evidence="1">
    <location>
        <begin position="6"/>
        <end position="27"/>
    </location>
</feature>
<evidence type="ECO:0000313" key="3">
    <source>
        <dbReference type="Proteomes" id="UP000605427"/>
    </source>
</evidence>
<dbReference type="Pfam" id="PF13789">
    <property type="entry name" value="DUF4181"/>
    <property type="match status" value="1"/>
</dbReference>
<proteinExistence type="predicted"/>
<keyword evidence="1" id="KW-0812">Transmembrane</keyword>
<organism evidence="2 3">
    <name type="scientific">Saccharibacillus endophyticus</name>
    <dbReference type="NCBI Taxonomy" id="2060666"/>
    <lineage>
        <taxon>Bacteria</taxon>
        <taxon>Bacillati</taxon>
        <taxon>Bacillota</taxon>
        <taxon>Bacilli</taxon>
        <taxon>Bacillales</taxon>
        <taxon>Paenibacillaceae</taxon>
        <taxon>Saccharibacillus</taxon>
    </lineage>
</organism>
<keyword evidence="1" id="KW-0472">Membrane</keyword>
<dbReference type="RefSeq" id="WP_172239518.1">
    <property type="nucleotide sequence ID" value="NZ_BMDD01000001.1"/>
</dbReference>
<evidence type="ECO:0000256" key="1">
    <source>
        <dbReference type="SAM" id="Phobius"/>
    </source>
</evidence>
<dbReference type="EMBL" id="BMDD01000001">
    <property type="protein sequence ID" value="GGH71391.1"/>
    <property type="molecule type" value="Genomic_DNA"/>
</dbReference>
<dbReference type="Proteomes" id="UP000605427">
    <property type="component" value="Unassembled WGS sequence"/>
</dbReference>
<gene>
    <name evidence="2" type="ORF">GCM10007362_08460</name>
</gene>
<reference evidence="3" key="1">
    <citation type="journal article" date="2019" name="Int. J. Syst. Evol. Microbiol.">
        <title>The Global Catalogue of Microorganisms (GCM) 10K type strain sequencing project: providing services to taxonomists for standard genome sequencing and annotation.</title>
        <authorList>
            <consortium name="The Broad Institute Genomics Platform"/>
            <consortium name="The Broad Institute Genome Sequencing Center for Infectious Disease"/>
            <person name="Wu L."/>
            <person name="Ma J."/>
        </authorList>
    </citation>
    <scope>NUCLEOTIDE SEQUENCE [LARGE SCALE GENOMIC DNA]</scope>
    <source>
        <strain evidence="3">CCM 8702</strain>
    </source>
</reference>
<feature type="transmembrane region" description="Helical" evidence="1">
    <location>
        <begin position="70"/>
        <end position="88"/>
    </location>
</feature>
<feature type="transmembrane region" description="Helical" evidence="1">
    <location>
        <begin position="100"/>
        <end position="119"/>
    </location>
</feature>